<evidence type="ECO:0000256" key="1">
    <source>
        <dbReference type="SAM" id="Coils"/>
    </source>
</evidence>
<organism evidence="2 3">
    <name type="scientific">Fusobacterium necrophorum BL</name>
    <dbReference type="NCBI Taxonomy" id="1441732"/>
    <lineage>
        <taxon>Bacteria</taxon>
        <taxon>Fusobacteriati</taxon>
        <taxon>Fusobacteriota</taxon>
        <taxon>Fusobacteriia</taxon>
        <taxon>Fusobacteriales</taxon>
        <taxon>Fusobacteriaceae</taxon>
        <taxon>Fusobacterium</taxon>
    </lineage>
</organism>
<dbReference type="Proteomes" id="UP000027473">
    <property type="component" value="Unassembled WGS sequence"/>
</dbReference>
<proteinExistence type="predicted"/>
<dbReference type="NCBIfam" id="NF041845">
    <property type="entry name" value="lipo_FAD_I_fam"/>
    <property type="match status" value="1"/>
</dbReference>
<feature type="non-terminal residue" evidence="2">
    <location>
        <position position="1"/>
    </location>
</feature>
<accession>A0AB73BUD2</accession>
<name>A0AB73BUD2_9FUSO</name>
<keyword evidence="1" id="KW-0175">Coiled coil</keyword>
<evidence type="ECO:0000313" key="2">
    <source>
        <dbReference type="EMBL" id="KDE61493.1"/>
    </source>
</evidence>
<feature type="coiled-coil region" evidence="1">
    <location>
        <begin position="5"/>
        <end position="49"/>
    </location>
</feature>
<evidence type="ECO:0000313" key="3">
    <source>
        <dbReference type="Proteomes" id="UP000027473"/>
    </source>
</evidence>
<protein>
    <submittedName>
        <fullName evidence="2">Uncharacterized protein</fullName>
    </submittedName>
</protein>
<dbReference type="EMBL" id="JAAC01000178">
    <property type="protein sequence ID" value="KDE61493.1"/>
    <property type="molecule type" value="Genomic_DNA"/>
</dbReference>
<comment type="caution">
    <text evidence="2">The sequence shown here is derived from an EMBL/GenBank/DDBJ whole genome shotgun (WGS) entry which is preliminary data.</text>
</comment>
<sequence length="52" mass="6343">KMSDSEKMNVEIERIKNRVEEINKDISDYHKADEKIKEMETNLEQLKQRTNY</sequence>
<gene>
    <name evidence="2" type="ORF">FUSO3_09970</name>
</gene>
<dbReference type="AlphaFoldDB" id="A0AB73BUD2"/>
<reference evidence="2 3" key="1">
    <citation type="submission" date="2014-01" db="EMBL/GenBank/DDBJ databases">
        <title>Comparative genomics of Fusobacterium necrophorum wild isolates.</title>
        <authorList>
            <person name="Kittichotirat W."/>
            <person name="Bumgarner R.E."/>
            <person name="Lawrence P."/>
        </authorList>
    </citation>
    <scope>NUCLEOTIDE SEQUENCE [LARGE SCALE GENOMIC DNA]</scope>
    <source>
        <strain evidence="2 3">BL</strain>
    </source>
</reference>